<dbReference type="RefSeq" id="WP_034460679.1">
    <property type="nucleotide sequence ID" value="NZ_LXEO01000052.1"/>
</dbReference>
<dbReference type="AlphaFoldDB" id="A0A1B7HIT5"/>
<reference evidence="2 3" key="1">
    <citation type="submission" date="2016-04" db="EMBL/GenBank/DDBJ databases">
        <title>ATOL: Assembling a taxonomically balanced genome-scale reconstruction of the evolutionary history of the Enterobacteriaceae.</title>
        <authorList>
            <person name="Plunkett G.III."/>
            <person name="Neeno-Eckwall E.C."/>
            <person name="Glasner J.D."/>
            <person name="Perna N.T."/>
        </authorList>
    </citation>
    <scope>NUCLEOTIDE SEQUENCE [LARGE SCALE GENOMIC DNA]</scope>
    <source>
        <strain evidence="2 3">ATCC 51607</strain>
    </source>
</reference>
<dbReference type="SUPFAM" id="SSF101125">
    <property type="entry name" value="Colicin D immunity protein"/>
    <property type="match status" value="1"/>
</dbReference>
<sequence length="95" mass="11274">MSISIYTFTKSFANERLSADEFVNAYMELWRIERDNKQLSQDNQDLSEYLSSVFCLADSYNPEDDRDDHEIDENKLREQIISMINSFESKHPKNI</sequence>
<evidence type="ECO:0000313" key="2">
    <source>
        <dbReference type="EMBL" id="OAT15540.1"/>
    </source>
</evidence>
<protein>
    <submittedName>
        <fullName evidence="2">Colicin D family immunity protein</fullName>
    </submittedName>
</protein>
<dbReference type="Pfam" id="PF09204">
    <property type="entry name" value="Colicin_immun"/>
    <property type="match status" value="1"/>
</dbReference>
<name>A0A1B7HIT5_9ENTR</name>
<evidence type="ECO:0000259" key="1">
    <source>
        <dbReference type="Pfam" id="PF09204"/>
    </source>
</evidence>
<dbReference type="GO" id="GO:0015643">
    <property type="term" value="F:toxic substance binding"/>
    <property type="evidence" value="ECO:0007669"/>
    <property type="project" value="InterPro"/>
</dbReference>
<evidence type="ECO:0000313" key="3">
    <source>
        <dbReference type="Proteomes" id="UP000078286"/>
    </source>
</evidence>
<dbReference type="EMBL" id="LXEO01000052">
    <property type="protein sequence ID" value="OAT15540.1"/>
    <property type="molecule type" value="Genomic_DNA"/>
</dbReference>
<feature type="domain" description="Colicin D immunity protein" evidence="1">
    <location>
        <begin position="1"/>
        <end position="85"/>
    </location>
</feature>
<dbReference type="InterPro" id="IPR036471">
    <property type="entry name" value="Colicin_D_sf"/>
</dbReference>
<organism evidence="2 3">
    <name type="scientific">Buttiauxella noackiae ATCC 51607</name>
    <dbReference type="NCBI Taxonomy" id="1354255"/>
    <lineage>
        <taxon>Bacteria</taxon>
        <taxon>Pseudomonadati</taxon>
        <taxon>Pseudomonadota</taxon>
        <taxon>Gammaproteobacteria</taxon>
        <taxon>Enterobacterales</taxon>
        <taxon>Enterobacteriaceae</taxon>
        <taxon>Buttiauxella</taxon>
    </lineage>
</organism>
<dbReference type="PATRIC" id="fig|1354255.3.peg.3608"/>
<accession>A0A1B7HIT5</accession>
<dbReference type="GO" id="GO:0030153">
    <property type="term" value="P:bacteriocin immunity"/>
    <property type="evidence" value="ECO:0007669"/>
    <property type="project" value="InterPro"/>
</dbReference>
<keyword evidence="3" id="KW-1185">Reference proteome</keyword>
<dbReference type="Proteomes" id="UP000078286">
    <property type="component" value="Unassembled WGS sequence"/>
</dbReference>
<dbReference type="Gene3D" id="1.20.120.650">
    <property type="entry name" value="Colicin D"/>
    <property type="match status" value="1"/>
</dbReference>
<proteinExistence type="predicted"/>
<gene>
    <name evidence="2" type="ORF">M979_3495</name>
</gene>
<dbReference type="InterPro" id="IPR015287">
    <property type="entry name" value="Colicin_D_immunity_dom"/>
</dbReference>
<comment type="caution">
    <text evidence="2">The sequence shown here is derived from an EMBL/GenBank/DDBJ whole genome shotgun (WGS) entry which is preliminary data.</text>
</comment>